<feature type="signal peptide" evidence="2">
    <location>
        <begin position="1"/>
        <end position="26"/>
    </location>
</feature>
<comment type="caution">
    <text evidence="3">The sequence shown here is derived from an EMBL/GenBank/DDBJ whole genome shotgun (WGS) entry which is preliminary data.</text>
</comment>
<dbReference type="SUPFAM" id="SSF51161">
    <property type="entry name" value="Trimeric LpxA-like enzymes"/>
    <property type="match status" value="1"/>
</dbReference>
<keyword evidence="4" id="KW-1185">Reference proteome</keyword>
<organism evidence="3 4">
    <name type="scientific">Edaphobacter modestus</name>
    <dbReference type="NCBI Taxonomy" id="388466"/>
    <lineage>
        <taxon>Bacteria</taxon>
        <taxon>Pseudomonadati</taxon>
        <taxon>Acidobacteriota</taxon>
        <taxon>Terriglobia</taxon>
        <taxon>Terriglobales</taxon>
        <taxon>Acidobacteriaceae</taxon>
        <taxon>Edaphobacter</taxon>
    </lineage>
</organism>
<sequence>MITIGTRLRGFAVLFLFWFAVATASAQNHGSRTYFNQDIFVAQGQRIDNAICFFCSVQIEGDVAGRVLVLFGNLNVTGRIAGSATVIGGNTVIDSQARIGGSALVLGGNAVYETDDSISGNAWVVGGHLSPISHRHRSPRRLSFGPVLFSGAAIIAFLLLSVLFLPRRRPDPA</sequence>
<dbReference type="AlphaFoldDB" id="A0A4Q7YUJ2"/>
<keyword evidence="1" id="KW-0472">Membrane</keyword>
<dbReference type="RefSeq" id="WP_130418969.1">
    <property type="nucleotide sequence ID" value="NZ_SHKW01000001.1"/>
</dbReference>
<protein>
    <recommendedName>
        <fullName evidence="5">Cytoskeletal protein CcmA (Bactofilin family)</fullName>
    </recommendedName>
</protein>
<feature type="chain" id="PRO_5020390457" description="Cytoskeletal protein CcmA (Bactofilin family)" evidence="2">
    <location>
        <begin position="27"/>
        <end position="173"/>
    </location>
</feature>
<accession>A0A4Q7YUJ2</accession>
<evidence type="ECO:0008006" key="5">
    <source>
        <dbReference type="Google" id="ProtNLM"/>
    </source>
</evidence>
<gene>
    <name evidence="3" type="ORF">BDD14_2465</name>
</gene>
<feature type="transmembrane region" description="Helical" evidence="1">
    <location>
        <begin position="144"/>
        <end position="165"/>
    </location>
</feature>
<evidence type="ECO:0000313" key="3">
    <source>
        <dbReference type="EMBL" id="RZU40974.1"/>
    </source>
</evidence>
<reference evidence="3 4" key="1">
    <citation type="submission" date="2019-02" db="EMBL/GenBank/DDBJ databases">
        <title>Genomic Encyclopedia of Archaeal and Bacterial Type Strains, Phase II (KMG-II): from individual species to whole genera.</title>
        <authorList>
            <person name="Goeker M."/>
        </authorList>
    </citation>
    <scope>NUCLEOTIDE SEQUENCE [LARGE SCALE GENOMIC DNA]</scope>
    <source>
        <strain evidence="3 4">DSM 18101</strain>
    </source>
</reference>
<evidence type="ECO:0000313" key="4">
    <source>
        <dbReference type="Proteomes" id="UP000292958"/>
    </source>
</evidence>
<keyword evidence="1" id="KW-0812">Transmembrane</keyword>
<dbReference type="InterPro" id="IPR011004">
    <property type="entry name" value="Trimer_LpxA-like_sf"/>
</dbReference>
<proteinExistence type="predicted"/>
<keyword evidence="2" id="KW-0732">Signal</keyword>
<evidence type="ECO:0000256" key="1">
    <source>
        <dbReference type="SAM" id="Phobius"/>
    </source>
</evidence>
<dbReference type="EMBL" id="SHKW01000001">
    <property type="protein sequence ID" value="RZU40974.1"/>
    <property type="molecule type" value="Genomic_DNA"/>
</dbReference>
<dbReference type="Proteomes" id="UP000292958">
    <property type="component" value="Unassembled WGS sequence"/>
</dbReference>
<keyword evidence="1" id="KW-1133">Transmembrane helix</keyword>
<dbReference type="OrthoDB" id="121512at2"/>
<evidence type="ECO:0000256" key="2">
    <source>
        <dbReference type="SAM" id="SignalP"/>
    </source>
</evidence>
<name>A0A4Q7YUJ2_9BACT</name>